<dbReference type="AlphaFoldDB" id="B5I6D1"/>
<dbReference type="eggNOG" id="COG0515">
    <property type="taxonomic scope" value="Bacteria"/>
</dbReference>
<evidence type="ECO:0000256" key="1">
    <source>
        <dbReference type="ARBA" id="ARBA00012513"/>
    </source>
</evidence>
<protein>
    <recommendedName>
        <fullName evidence="1">non-specific serine/threonine protein kinase</fullName>
        <ecNumber evidence="1">2.7.11.1</ecNumber>
    </recommendedName>
</protein>
<dbReference type="EC" id="2.7.11.1" evidence="1"/>
<dbReference type="InterPro" id="IPR011009">
    <property type="entry name" value="Kinase-like_dom_sf"/>
</dbReference>
<dbReference type="Gene3D" id="3.30.200.20">
    <property type="entry name" value="Phosphorylase Kinase, domain 1"/>
    <property type="match status" value="1"/>
</dbReference>
<dbReference type="CDD" id="cd14014">
    <property type="entry name" value="STKc_PknB_like"/>
    <property type="match status" value="1"/>
</dbReference>
<keyword evidence="6 7" id="KW-0067">ATP-binding</keyword>
<sequence length="664" mass="66882">MSSGETKGKGQDETGRLLAGRYRVVAQLGRGGMGVVWRAVDEVLGREVAVKELRTYTDADGPELADLRLRMQREARAAARVRHPGVVAVHDVAEVDGRPLIVMELVEGPSLDQVLRKQGTLDPREAAGIGAKVMDALAAAHGAGVLHRDVKPGNILLDRSGRVLLTDFGIATMDDPGDGSATSLTRTGHLVGSLDYMAPERAQGADPGPASDVWALGATLYAAIEGASPFRRTSTFSTLTAIVGEPLPESHRAGPLGPVLQRLLDKRPEARPGAEEARDLLQAVADGAEAGADSPTTTLRGTAGAVRQAEPVPDVPAVPVATAGPASADPTRPVSAPESGSQATEGAEPAAGAGQQHGRVQPAGGAAGQVEAAAPAPWWVGSASQDGAVGHAGSPEQGVGAPSQAGSPGPSAAPRTPSAHSHELSRDTTPMAPSRTPRRHRRVLLAAAAVTAVLAVAGTAVTLMNNSGQAEADARPIASGTSAPASSSASARTDADPSGSAALTDGEAEKTPSAKETPGEDGSAKPTGHASASAKEHSSGGGSGGDDAGGSDSGNGGGTTGDGDPSTPAPAPVCTAIGGGKYNCTVWKTAKSYTASGAEAGVLNAGTNYFYCQSNLGRRETSGGWTNVWWARTDDDSGNTGVYVSDVYIKGGNNDEPVPGLPVC</sequence>
<dbReference type="PANTHER" id="PTHR43289">
    <property type="entry name" value="MITOGEN-ACTIVATED PROTEIN KINASE KINASE KINASE 20-RELATED"/>
    <property type="match status" value="1"/>
</dbReference>
<evidence type="ECO:0000256" key="4">
    <source>
        <dbReference type="ARBA" id="ARBA00022741"/>
    </source>
</evidence>
<organism evidence="10 11">
    <name type="scientific">Streptomyces sviceus (strain ATCC 29083 / DSM 924 / JCM 4929 / NBRC 13980 / NCIMB 11184 / NRRL 5439 / UC 5370)</name>
    <dbReference type="NCBI Taxonomy" id="463191"/>
    <lineage>
        <taxon>Bacteria</taxon>
        <taxon>Bacillati</taxon>
        <taxon>Actinomycetota</taxon>
        <taxon>Actinomycetes</taxon>
        <taxon>Kitasatosporales</taxon>
        <taxon>Streptomycetaceae</taxon>
        <taxon>Streptomyces</taxon>
    </lineage>
</organism>
<dbReference type="Proteomes" id="UP000002785">
    <property type="component" value="Chromosome"/>
</dbReference>
<dbReference type="EMBL" id="CM000951">
    <property type="protein sequence ID" value="EDY60636.1"/>
    <property type="molecule type" value="Genomic_DNA"/>
</dbReference>
<dbReference type="GO" id="GO:0004674">
    <property type="term" value="F:protein serine/threonine kinase activity"/>
    <property type="evidence" value="ECO:0007669"/>
    <property type="project" value="UniProtKB-KW"/>
</dbReference>
<feature type="region of interest" description="Disordered" evidence="8">
    <location>
        <begin position="288"/>
        <end position="437"/>
    </location>
</feature>
<dbReference type="SUPFAM" id="SSF56112">
    <property type="entry name" value="Protein kinase-like (PK-like)"/>
    <property type="match status" value="1"/>
</dbReference>
<feature type="domain" description="Protein kinase" evidence="9">
    <location>
        <begin position="22"/>
        <end position="281"/>
    </location>
</feature>
<name>B5I6D1_STRX2</name>
<dbReference type="InterPro" id="IPR017441">
    <property type="entry name" value="Protein_kinase_ATP_BS"/>
</dbReference>
<keyword evidence="4 7" id="KW-0547">Nucleotide-binding</keyword>
<dbReference type="PROSITE" id="PS00108">
    <property type="entry name" value="PROTEIN_KINASE_ST"/>
    <property type="match status" value="1"/>
</dbReference>
<dbReference type="PROSITE" id="PS50011">
    <property type="entry name" value="PROTEIN_KINASE_DOM"/>
    <property type="match status" value="1"/>
</dbReference>
<feature type="compositionally biased region" description="Gly residues" evidence="8">
    <location>
        <begin position="539"/>
        <end position="561"/>
    </location>
</feature>
<evidence type="ECO:0000259" key="9">
    <source>
        <dbReference type="PROSITE" id="PS50011"/>
    </source>
</evidence>
<feature type="compositionally biased region" description="Low complexity" evidence="8">
    <location>
        <begin position="309"/>
        <end position="328"/>
    </location>
</feature>
<keyword evidence="2" id="KW-0723">Serine/threonine-protein kinase</keyword>
<dbReference type="SMART" id="SM00220">
    <property type="entry name" value="S_TKc"/>
    <property type="match status" value="1"/>
</dbReference>
<feature type="compositionally biased region" description="Low complexity" evidence="8">
    <location>
        <begin position="342"/>
        <end position="377"/>
    </location>
</feature>
<evidence type="ECO:0000256" key="8">
    <source>
        <dbReference type="SAM" id="MobiDB-lite"/>
    </source>
</evidence>
<proteinExistence type="predicted"/>
<evidence type="ECO:0000256" key="5">
    <source>
        <dbReference type="ARBA" id="ARBA00022777"/>
    </source>
</evidence>
<accession>B5I6D1</accession>
<evidence type="ECO:0000256" key="6">
    <source>
        <dbReference type="ARBA" id="ARBA00022840"/>
    </source>
</evidence>
<feature type="compositionally biased region" description="Low complexity" evidence="8">
    <location>
        <begin position="478"/>
        <end position="498"/>
    </location>
</feature>
<dbReference type="HOGENOM" id="CLU_000288_63_44_11"/>
<feature type="binding site" evidence="7">
    <location>
        <position position="51"/>
    </location>
    <ligand>
        <name>ATP</name>
        <dbReference type="ChEBI" id="CHEBI:30616"/>
    </ligand>
</feature>
<dbReference type="PANTHER" id="PTHR43289:SF6">
    <property type="entry name" value="SERINE_THREONINE-PROTEIN KINASE NEKL-3"/>
    <property type="match status" value="1"/>
</dbReference>
<gene>
    <name evidence="10" type="ORF">SSEG_07266</name>
</gene>
<keyword evidence="11" id="KW-1185">Reference proteome</keyword>
<dbReference type="InterPro" id="IPR008271">
    <property type="entry name" value="Ser/Thr_kinase_AS"/>
</dbReference>
<reference evidence="10" key="1">
    <citation type="submission" date="2009-10" db="EMBL/GenBank/DDBJ databases">
        <title>The genome sequence of Streptomyces sviceus strain ATCC 29083.</title>
        <authorList>
            <consortium name="The Broad Institute Genome Sequencing Platform"/>
            <consortium name="Broad Institute Microbial Sequencing Center"/>
            <person name="Fischbach M."/>
            <person name="Godfrey P."/>
            <person name="Ward D."/>
            <person name="Young S."/>
            <person name="Zeng Q."/>
            <person name="Koehrsen M."/>
            <person name="Alvarado L."/>
            <person name="Berlin A.M."/>
            <person name="Bochicchio J."/>
            <person name="Borenstein D."/>
            <person name="Chapman S.B."/>
            <person name="Chen Z."/>
            <person name="Engels R."/>
            <person name="Freedman E."/>
            <person name="Gellesch M."/>
            <person name="Goldberg J."/>
            <person name="Griggs A."/>
            <person name="Gujja S."/>
            <person name="Heilman E.R."/>
            <person name="Heiman D.I."/>
            <person name="Hepburn T.A."/>
            <person name="Howarth C."/>
            <person name="Jen D."/>
            <person name="Larson L."/>
            <person name="Lewis B."/>
            <person name="Mehta T."/>
            <person name="Park D."/>
            <person name="Pearson M."/>
            <person name="Richards J."/>
            <person name="Roberts A."/>
            <person name="Saif S."/>
            <person name="Shea T.D."/>
            <person name="Shenoy N."/>
            <person name="Sisk P."/>
            <person name="Stolte C."/>
            <person name="Sykes S.N."/>
            <person name="Thomson T."/>
            <person name="Walk T."/>
            <person name="White J."/>
            <person name="Yandava C."/>
            <person name="Straight P."/>
            <person name="Clardy J."/>
            <person name="Hung D."/>
            <person name="Kolter R."/>
            <person name="Mekalanos J."/>
            <person name="Walker S."/>
            <person name="Walsh C.T."/>
            <person name="Wieland-Brown L.C."/>
            <person name="Haas B."/>
            <person name="Nusbaum C."/>
            <person name="Birren B."/>
        </authorList>
    </citation>
    <scope>NUCLEOTIDE SEQUENCE [LARGE SCALE GENOMIC DNA]</scope>
    <source>
        <strain evidence="10">ATCC 29083</strain>
    </source>
</reference>
<evidence type="ECO:0000256" key="3">
    <source>
        <dbReference type="ARBA" id="ARBA00022679"/>
    </source>
</evidence>
<keyword evidence="5" id="KW-0418">Kinase</keyword>
<evidence type="ECO:0000256" key="2">
    <source>
        <dbReference type="ARBA" id="ARBA00022527"/>
    </source>
</evidence>
<dbReference type="PROSITE" id="PS00107">
    <property type="entry name" value="PROTEIN_KINASE_ATP"/>
    <property type="match status" value="1"/>
</dbReference>
<keyword evidence="3" id="KW-0808">Transferase</keyword>
<dbReference type="RefSeq" id="WP_007380172.1">
    <property type="nucleotide sequence ID" value="NZ_CM000951.1"/>
</dbReference>
<feature type="region of interest" description="Disordered" evidence="8">
    <location>
        <begin position="474"/>
        <end position="572"/>
    </location>
</feature>
<evidence type="ECO:0000313" key="10">
    <source>
        <dbReference type="EMBL" id="EDY60636.1"/>
    </source>
</evidence>
<evidence type="ECO:0000313" key="11">
    <source>
        <dbReference type="Proteomes" id="UP000002785"/>
    </source>
</evidence>
<dbReference type="GO" id="GO:0005524">
    <property type="term" value="F:ATP binding"/>
    <property type="evidence" value="ECO:0007669"/>
    <property type="project" value="UniProtKB-UniRule"/>
</dbReference>
<dbReference type="Gene3D" id="1.10.510.10">
    <property type="entry name" value="Transferase(Phosphotransferase) domain 1"/>
    <property type="match status" value="1"/>
</dbReference>
<dbReference type="Pfam" id="PF00069">
    <property type="entry name" value="Pkinase"/>
    <property type="match status" value="1"/>
</dbReference>
<evidence type="ECO:0000256" key="7">
    <source>
        <dbReference type="PROSITE-ProRule" id="PRU10141"/>
    </source>
</evidence>
<dbReference type="InterPro" id="IPR000719">
    <property type="entry name" value="Prot_kinase_dom"/>
</dbReference>